<gene>
    <name evidence="2" type="ORF">V4F39_01905</name>
</gene>
<name>A0AAW9Q114_9BURK</name>
<comment type="caution">
    <text evidence="2">The sequence shown here is derived from an EMBL/GenBank/DDBJ whole genome shotgun (WGS) entry which is preliminary data.</text>
</comment>
<accession>A0AAW9Q114</accession>
<protein>
    <submittedName>
        <fullName evidence="2">Uncharacterized protein</fullName>
    </submittedName>
</protein>
<dbReference type="EMBL" id="JAZIBG010000009">
    <property type="protein sequence ID" value="MEF7612646.1"/>
    <property type="molecule type" value="Genomic_DNA"/>
</dbReference>
<sequence length="113" mass="13024">MPRETQGRRSCSSDSKRSERVGVEGHQASAHVRIMSAEGRDGVLRFVLRRVAGGLYVEREELPRRGTRTSISVEFKDREGFERWCSDDPSRFNSPLLHRQVCRSADELWQMDS</sequence>
<feature type="compositionally biased region" description="Basic and acidic residues" evidence="1">
    <location>
        <begin position="14"/>
        <end position="23"/>
    </location>
</feature>
<organism evidence="2 3">
    <name type="scientific">Aquincola agrisoli</name>
    <dbReference type="NCBI Taxonomy" id="3119538"/>
    <lineage>
        <taxon>Bacteria</taxon>
        <taxon>Pseudomonadati</taxon>
        <taxon>Pseudomonadota</taxon>
        <taxon>Betaproteobacteria</taxon>
        <taxon>Burkholderiales</taxon>
        <taxon>Sphaerotilaceae</taxon>
        <taxon>Aquincola</taxon>
    </lineage>
</organism>
<evidence type="ECO:0000256" key="1">
    <source>
        <dbReference type="SAM" id="MobiDB-lite"/>
    </source>
</evidence>
<dbReference type="AlphaFoldDB" id="A0AAW9Q114"/>
<feature type="region of interest" description="Disordered" evidence="1">
    <location>
        <begin position="1"/>
        <end position="27"/>
    </location>
</feature>
<proteinExistence type="predicted"/>
<evidence type="ECO:0000313" key="3">
    <source>
        <dbReference type="Proteomes" id="UP001336250"/>
    </source>
</evidence>
<dbReference type="RefSeq" id="WP_332287545.1">
    <property type="nucleotide sequence ID" value="NZ_JAZIBG010000009.1"/>
</dbReference>
<evidence type="ECO:0000313" key="2">
    <source>
        <dbReference type="EMBL" id="MEF7612646.1"/>
    </source>
</evidence>
<dbReference type="Proteomes" id="UP001336250">
    <property type="component" value="Unassembled WGS sequence"/>
</dbReference>
<keyword evidence="3" id="KW-1185">Reference proteome</keyword>
<reference evidence="2 3" key="1">
    <citation type="submission" date="2024-02" db="EMBL/GenBank/DDBJ databases">
        <title>Genome sequence of Aquincola sp. MAHUQ-54.</title>
        <authorList>
            <person name="Huq M.A."/>
        </authorList>
    </citation>
    <scope>NUCLEOTIDE SEQUENCE [LARGE SCALE GENOMIC DNA]</scope>
    <source>
        <strain evidence="2 3">MAHUQ-54</strain>
    </source>
</reference>